<gene>
    <name evidence="3" type="primary">LOC112455797</name>
</gene>
<sequence length="221" mass="25346">MSSRDELTKNILDYDIVVLTETRCSGPNKVSFSNYNTVNSKNRLGSGGVSISVRRHLEFEILPIVGTLPVGYDVICVRTKNFNRNINIVAVYRHPREAMFRRDLQPVFHALKDNDNDSIILGDVNAHNMAWNCPNTSKNGDLLYEGIIDRVSYRQLEEAWDSDHVPISFTFDAYPEIYRKITNRLSTKRTDWSRFGSLVEKEIEASLISQVDLFKADLEKL</sequence>
<dbReference type="SUPFAM" id="SSF56219">
    <property type="entry name" value="DNase I-like"/>
    <property type="match status" value="1"/>
</dbReference>
<dbReference type="Proteomes" id="UP000504618">
    <property type="component" value="Unplaced"/>
</dbReference>
<protein>
    <submittedName>
        <fullName evidence="3">Uncharacterized protein LOC112455797</fullName>
    </submittedName>
</protein>
<feature type="domain" description="Endonuclease/exonuclease/phosphatase" evidence="1">
    <location>
        <begin position="4"/>
        <end position="159"/>
    </location>
</feature>
<evidence type="ECO:0000259" key="1">
    <source>
        <dbReference type="Pfam" id="PF03372"/>
    </source>
</evidence>
<evidence type="ECO:0000313" key="2">
    <source>
        <dbReference type="Proteomes" id="UP000504618"/>
    </source>
</evidence>
<accession>A0A6J1PWN1</accession>
<dbReference type="AlphaFoldDB" id="A0A6J1PWN1"/>
<reference evidence="3" key="1">
    <citation type="submission" date="2025-08" db="UniProtKB">
        <authorList>
            <consortium name="RefSeq"/>
        </authorList>
    </citation>
    <scope>IDENTIFICATION</scope>
    <source>
        <tissue evidence="3">Whole body</tissue>
    </source>
</reference>
<dbReference type="OrthoDB" id="7555138at2759"/>
<keyword evidence="2" id="KW-1185">Reference proteome</keyword>
<dbReference type="InterPro" id="IPR036691">
    <property type="entry name" value="Endo/exonu/phosph_ase_sf"/>
</dbReference>
<dbReference type="InterPro" id="IPR005135">
    <property type="entry name" value="Endo/exonuclease/phosphatase"/>
</dbReference>
<dbReference type="GeneID" id="112455797"/>
<name>A0A6J1PWN1_9HYME</name>
<proteinExistence type="predicted"/>
<dbReference type="RefSeq" id="XP_024873748.1">
    <property type="nucleotide sequence ID" value="XM_025017980.1"/>
</dbReference>
<dbReference type="Pfam" id="PF03372">
    <property type="entry name" value="Exo_endo_phos"/>
    <property type="match status" value="1"/>
</dbReference>
<dbReference type="GO" id="GO:0003824">
    <property type="term" value="F:catalytic activity"/>
    <property type="evidence" value="ECO:0007669"/>
    <property type="project" value="InterPro"/>
</dbReference>
<dbReference type="Gene3D" id="3.60.10.10">
    <property type="entry name" value="Endonuclease/exonuclease/phosphatase"/>
    <property type="match status" value="1"/>
</dbReference>
<organism evidence="2 3">
    <name type="scientific">Temnothorax curvispinosus</name>
    <dbReference type="NCBI Taxonomy" id="300111"/>
    <lineage>
        <taxon>Eukaryota</taxon>
        <taxon>Metazoa</taxon>
        <taxon>Ecdysozoa</taxon>
        <taxon>Arthropoda</taxon>
        <taxon>Hexapoda</taxon>
        <taxon>Insecta</taxon>
        <taxon>Pterygota</taxon>
        <taxon>Neoptera</taxon>
        <taxon>Endopterygota</taxon>
        <taxon>Hymenoptera</taxon>
        <taxon>Apocrita</taxon>
        <taxon>Aculeata</taxon>
        <taxon>Formicoidea</taxon>
        <taxon>Formicidae</taxon>
        <taxon>Myrmicinae</taxon>
        <taxon>Temnothorax</taxon>
    </lineage>
</organism>
<evidence type="ECO:0000313" key="3">
    <source>
        <dbReference type="RefSeq" id="XP_024873748.1"/>
    </source>
</evidence>